<feature type="compositionally biased region" description="Low complexity" evidence="3">
    <location>
        <begin position="672"/>
        <end position="682"/>
    </location>
</feature>
<comment type="caution">
    <text evidence="4">The sequence shown here is derived from an EMBL/GenBank/DDBJ whole genome shotgun (WGS) entry which is preliminary data.</text>
</comment>
<feature type="compositionally biased region" description="Pro residues" evidence="3">
    <location>
        <begin position="333"/>
        <end position="364"/>
    </location>
</feature>
<dbReference type="PANTHER" id="PTHR19848:SF8">
    <property type="entry name" value="F-BOX AND WD REPEAT DOMAIN CONTAINING 7"/>
    <property type="match status" value="1"/>
</dbReference>
<gene>
    <name evidence="4" type="ORF">CPB84DRAFT_1851418</name>
</gene>
<dbReference type="EMBL" id="JADNYJ010000127">
    <property type="protein sequence ID" value="KAF8881947.1"/>
    <property type="molecule type" value="Genomic_DNA"/>
</dbReference>
<feature type="region of interest" description="Disordered" evidence="3">
    <location>
        <begin position="441"/>
        <end position="823"/>
    </location>
</feature>
<accession>A0A9P5NES6</accession>
<evidence type="ECO:0000256" key="3">
    <source>
        <dbReference type="SAM" id="MobiDB-lite"/>
    </source>
</evidence>
<dbReference type="InterPro" id="IPR036322">
    <property type="entry name" value="WD40_repeat_dom_sf"/>
</dbReference>
<sequence>MDRSSSPEAAANPSLNALATLLGVKGRLRLVPQGPTPKPHVVIKRDFPKGNDDLDDLAPGVARFSFIAGKKFSANKGQPLFFAVASPTDRDGKTLLSEENTFLIEADLADVHGENDEEHEEEEGHHRGLKRKRIEIESLPPKMRKSYTRKKTYQSFIRGEPSSSLGFVGYPLGASTSRVYSSAAVQTDVIQTTVPISLKSITAPSDLTSTPVHEEKSPMQLPSPVSADHTLEPNSEDLAPLEGEETDAFSREERSLSPMELSSAAGSASCSPAFKELPLLEEQRIIPVFDTQPNERLSTPPLDVPPQIPPASSEASQNPTPPVEAEILHLPRKVPPPEVQPISPPRSLSPPAAPPSPPHQGPPPQEDDSSDSLEAKKLSEASPQRCLSPPPRATPQENDSSKAKERSGIVEVATKQPAPTQDLSVKKELVVEAEKPLAVHNPNVTSTPVAKPTPIMPRAMRGTPYMSDRAKGKASAPAPGQDYLPTPISMRTSTSAHQFRSSSPPPDPKQLVYISSVSSSNPLGIRPSHVHQKAAPTAPRSLLSSTSTTSAPKKPLVVGAKWSAARNSGSSSNAAPSSSNNNGSLSASTSSSSLTSLASSVSPVVPSTPAPAALSSLIPYASPSPPPPPPPESDPPPPLPPQPAANAGGKWKRISSVDDQKTGAVSEAPTQSAVAAAKEVPSPVSPVPSRPLKRSLDSLLEGAEDERVGGPAKKVKDLYATATAANSQPPQPATSSTSSQLSSSSSPNKLAGSSSLSNLKSSIPQPLKHPLPPKPPLPQLTGSSYRPSASGRSERTPEDSSSSSSEARLPQGRTDWPPTSPSSYCTLKGDTGAGVQKIACSSNGNYIAVTCTDRTLRILSNKKPHLELVRLAHNAPIISICWMEGDGAVLVLTGDGMLCTWTRNGKAWAYAKLQRITELAFTENDVVPQMVYAKDYIAVIIPTGVRVWRLRKGELRSERDIARSGVTAIQFVQEGKALVGGCKDGVVTSIEVHPSGQYLLISQAGGKASLVTLRPNETASVEKTYTSEKLQTLTPNRFSAVFATRGQAVLYGTVNGCALVWDRKKGIIVYGLKHPDALSTVLLWVVGWLTVICLSTDDSVQAAATFDGRAGLEGMMVTGTKRGQLFWWPQPVAAATSNSNGDESQRKRQKMGS</sequence>
<proteinExistence type="predicted"/>
<dbReference type="PANTHER" id="PTHR19848">
    <property type="entry name" value="WD40 REPEAT PROTEIN"/>
    <property type="match status" value="1"/>
</dbReference>
<feature type="compositionally biased region" description="Low complexity" evidence="3">
    <location>
        <begin position="536"/>
        <end position="555"/>
    </location>
</feature>
<feature type="compositionally biased region" description="Pro residues" evidence="3">
    <location>
        <begin position="622"/>
        <end position="643"/>
    </location>
</feature>
<feature type="compositionally biased region" description="Low complexity" evidence="3">
    <location>
        <begin position="563"/>
        <end position="621"/>
    </location>
</feature>
<dbReference type="Proteomes" id="UP000724874">
    <property type="component" value="Unassembled WGS sequence"/>
</dbReference>
<evidence type="ECO:0000313" key="5">
    <source>
        <dbReference type="Proteomes" id="UP000724874"/>
    </source>
</evidence>
<feature type="compositionally biased region" description="Pro residues" evidence="3">
    <location>
        <begin position="767"/>
        <end position="778"/>
    </location>
</feature>
<feature type="compositionally biased region" description="Polar residues" evidence="3">
    <location>
        <begin position="781"/>
        <end position="791"/>
    </location>
</feature>
<organism evidence="4 5">
    <name type="scientific">Gymnopilus junonius</name>
    <name type="common">Spectacular rustgill mushroom</name>
    <name type="synonym">Gymnopilus spectabilis subsp. junonius</name>
    <dbReference type="NCBI Taxonomy" id="109634"/>
    <lineage>
        <taxon>Eukaryota</taxon>
        <taxon>Fungi</taxon>
        <taxon>Dikarya</taxon>
        <taxon>Basidiomycota</taxon>
        <taxon>Agaricomycotina</taxon>
        <taxon>Agaricomycetes</taxon>
        <taxon>Agaricomycetidae</taxon>
        <taxon>Agaricales</taxon>
        <taxon>Agaricineae</taxon>
        <taxon>Hymenogastraceae</taxon>
        <taxon>Gymnopilus</taxon>
    </lineage>
</organism>
<feature type="region of interest" description="Disordered" evidence="3">
    <location>
        <begin position="203"/>
        <end position="270"/>
    </location>
</feature>
<name>A0A9P5NES6_GYMJU</name>
<evidence type="ECO:0000313" key="4">
    <source>
        <dbReference type="EMBL" id="KAF8881947.1"/>
    </source>
</evidence>
<feature type="compositionally biased region" description="Basic and acidic residues" evidence="3">
    <location>
        <begin position="399"/>
        <end position="408"/>
    </location>
</feature>
<dbReference type="Gene3D" id="2.130.10.10">
    <property type="entry name" value="YVTN repeat-like/Quinoprotein amine dehydrogenase"/>
    <property type="match status" value="1"/>
</dbReference>
<feature type="region of interest" description="Disordered" evidence="3">
    <location>
        <begin position="114"/>
        <end position="147"/>
    </location>
</feature>
<dbReference type="OrthoDB" id="3236053at2759"/>
<evidence type="ECO:0000256" key="2">
    <source>
        <dbReference type="ARBA" id="ARBA00022737"/>
    </source>
</evidence>
<feature type="region of interest" description="Disordered" evidence="3">
    <location>
        <begin position="286"/>
        <end position="425"/>
    </location>
</feature>
<feature type="compositionally biased region" description="Polar residues" evidence="3">
    <location>
        <begin position="489"/>
        <end position="502"/>
    </location>
</feature>
<dbReference type="Pfam" id="PF00400">
    <property type="entry name" value="WD40"/>
    <property type="match status" value="1"/>
</dbReference>
<reference evidence="4" key="1">
    <citation type="submission" date="2020-11" db="EMBL/GenBank/DDBJ databases">
        <authorList>
            <consortium name="DOE Joint Genome Institute"/>
            <person name="Ahrendt S."/>
            <person name="Riley R."/>
            <person name="Andreopoulos W."/>
            <person name="LaButti K."/>
            <person name="Pangilinan J."/>
            <person name="Ruiz-duenas F.J."/>
            <person name="Barrasa J.M."/>
            <person name="Sanchez-Garcia M."/>
            <person name="Camarero S."/>
            <person name="Miyauchi S."/>
            <person name="Serrano A."/>
            <person name="Linde D."/>
            <person name="Babiker R."/>
            <person name="Drula E."/>
            <person name="Ayuso-Fernandez I."/>
            <person name="Pacheco R."/>
            <person name="Padilla G."/>
            <person name="Ferreira P."/>
            <person name="Barriuso J."/>
            <person name="Kellner H."/>
            <person name="Castanera R."/>
            <person name="Alfaro M."/>
            <person name="Ramirez L."/>
            <person name="Pisabarro A.G."/>
            <person name="Kuo A."/>
            <person name="Tritt A."/>
            <person name="Lipzen A."/>
            <person name="He G."/>
            <person name="Yan M."/>
            <person name="Ng V."/>
            <person name="Cullen D."/>
            <person name="Martin F."/>
            <person name="Rosso M.-N."/>
            <person name="Henrissat B."/>
            <person name="Hibbett D."/>
            <person name="Martinez A.T."/>
            <person name="Grigoriev I.V."/>
        </authorList>
    </citation>
    <scope>NUCLEOTIDE SEQUENCE</scope>
    <source>
        <strain evidence="4">AH 44721</strain>
    </source>
</reference>
<dbReference type="AlphaFoldDB" id="A0A9P5NES6"/>
<protein>
    <submittedName>
        <fullName evidence="4">Uncharacterized protein</fullName>
    </submittedName>
</protein>
<dbReference type="SUPFAM" id="SSF50978">
    <property type="entry name" value="WD40 repeat-like"/>
    <property type="match status" value="1"/>
</dbReference>
<dbReference type="InterPro" id="IPR001680">
    <property type="entry name" value="WD40_rpt"/>
</dbReference>
<evidence type="ECO:0000256" key="1">
    <source>
        <dbReference type="ARBA" id="ARBA00022574"/>
    </source>
</evidence>
<keyword evidence="1" id="KW-0853">WD repeat</keyword>
<feature type="compositionally biased region" description="Low complexity" evidence="3">
    <location>
        <begin position="720"/>
        <end position="766"/>
    </location>
</feature>
<dbReference type="InterPro" id="IPR015943">
    <property type="entry name" value="WD40/YVTN_repeat-like_dom_sf"/>
</dbReference>
<feature type="region of interest" description="Disordered" evidence="3">
    <location>
        <begin position="30"/>
        <end position="49"/>
    </location>
</feature>
<dbReference type="SMART" id="SM00320">
    <property type="entry name" value="WD40"/>
    <property type="match status" value="4"/>
</dbReference>
<keyword evidence="2" id="KW-0677">Repeat</keyword>
<feature type="compositionally biased region" description="Polar residues" evidence="3">
    <location>
        <begin position="513"/>
        <end position="522"/>
    </location>
</feature>
<keyword evidence="5" id="KW-1185">Reference proteome</keyword>